<keyword evidence="3" id="KW-0808">Transferase</keyword>
<dbReference type="InterPro" id="IPR036637">
    <property type="entry name" value="Phosphohistidine_dom_sf"/>
</dbReference>
<dbReference type="GO" id="GO:0016301">
    <property type="term" value="F:kinase activity"/>
    <property type="evidence" value="ECO:0007669"/>
    <property type="project" value="UniProtKB-KW"/>
</dbReference>
<gene>
    <name evidence="3" type="primary">ppdK_2</name>
    <name evidence="3" type="ORF">ACRB68_17830</name>
</gene>
<proteinExistence type="predicted"/>
<keyword evidence="3" id="KW-0418">Kinase</keyword>
<keyword evidence="4" id="KW-1185">Reference proteome</keyword>
<dbReference type="Gene3D" id="3.30.1490.20">
    <property type="entry name" value="ATP-grasp fold, A domain"/>
    <property type="match status" value="2"/>
</dbReference>
<dbReference type="Gene3D" id="3.30.470.20">
    <property type="entry name" value="ATP-grasp fold, B domain"/>
    <property type="match status" value="1"/>
</dbReference>
<name>A0A7K0BRC5_9ACTN</name>
<evidence type="ECO:0000259" key="1">
    <source>
        <dbReference type="Pfam" id="PF00391"/>
    </source>
</evidence>
<feature type="domain" description="Pyruvate phosphate dikinase AMP/ATP-binding" evidence="2">
    <location>
        <begin position="64"/>
        <end position="252"/>
    </location>
</feature>
<dbReference type="AlphaFoldDB" id="A0A7K0BRC5"/>
<dbReference type="InterPro" id="IPR013815">
    <property type="entry name" value="ATP_grasp_subdomain_1"/>
</dbReference>
<accession>A0A7K0BRC5</accession>
<comment type="caution">
    <text evidence="3">The sequence shown here is derived from an EMBL/GenBank/DDBJ whole genome shotgun (WGS) entry which is preliminary data.</text>
</comment>
<dbReference type="EMBL" id="WEGH01000001">
    <property type="protein sequence ID" value="MQY03738.1"/>
    <property type="molecule type" value="Genomic_DNA"/>
</dbReference>
<dbReference type="Pfam" id="PF01326">
    <property type="entry name" value="PPDK_N"/>
    <property type="match status" value="2"/>
</dbReference>
<dbReference type="Proteomes" id="UP000487268">
    <property type="component" value="Unassembled WGS sequence"/>
</dbReference>
<reference evidence="3 4" key="1">
    <citation type="submission" date="2019-10" db="EMBL/GenBank/DDBJ databases">
        <title>Actinomadura rubteroloni sp. nov. and Actinomadura macrotermitis sp. nov., isolated from the gut of fungus growing-termite Macrotermes natalensis.</title>
        <authorList>
            <person name="Benndorf R."/>
            <person name="Martin K."/>
            <person name="Kuefner M."/>
            <person name="De Beer W."/>
            <person name="Kaster A.-K."/>
            <person name="Vollmers J."/>
            <person name="Poulsen M."/>
            <person name="Beemelmanns C."/>
        </authorList>
    </citation>
    <scope>NUCLEOTIDE SEQUENCE [LARGE SCALE GENOMIC DNA]</scope>
    <source>
        <strain evidence="3 4">RB68</strain>
    </source>
</reference>
<dbReference type="GO" id="GO:0005524">
    <property type="term" value="F:ATP binding"/>
    <property type="evidence" value="ECO:0007669"/>
    <property type="project" value="InterPro"/>
</dbReference>
<feature type="domain" description="Pyruvate phosphate dikinase AMP/ATP-binding" evidence="2">
    <location>
        <begin position="269"/>
        <end position="315"/>
    </location>
</feature>
<sequence length="490" mass="49593">MSGTRTRTTTYAHAFEDAARIPPAERAALLGGKGAGLVRMTEAGLPVPPGFVLSTAAGLAFLENGEPPPGLRAEVRAQMDRLARRLGRVFGGGPSPLLVSVRSGAAVSMPGMMDTLLNIGLVPAAAAALDARTGDSGYARRSARALAEAHAGLGLGPVSGDPYEQLFTAIDAVFSSWRTERATEYRRLHGLPDEGGTAVTVQAMVLGDLPGPGVSGTGVLFTRDPVTGEPGAVGEFLPDGQGSGLVDGTRTPGPLADLAARAPGVHADLLRHAAALEAMYADMCDIEFTVEDGTLWLLQVRPGKRTDAAAARIALDLVAEGTIDRAEAVRRAGDRTGAVASAAPGTDLGPVLCTGLPASPGIATGRVVFDADAALDMADSGETAVLVREFTEPSDIHGMAAAGAILTATGGRMSHAAVVARELGVPCVCGAAALAFEAGTVRIGGRPLAAGDVVTVDGTGGRVHGPAAAAVTTTPARTAYQERLAEWAGA</sequence>
<dbReference type="SUPFAM" id="SSF52009">
    <property type="entry name" value="Phosphohistidine domain"/>
    <property type="match status" value="1"/>
</dbReference>
<organism evidence="3 4">
    <name type="scientific">Actinomadura macrotermitis</name>
    <dbReference type="NCBI Taxonomy" id="2585200"/>
    <lineage>
        <taxon>Bacteria</taxon>
        <taxon>Bacillati</taxon>
        <taxon>Actinomycetota</taxon>
        <taxon>Actinomycetes</taxon>
        <taxon>Streptosporangiales</taxon>
        <taxon>Thermomonosporaceae</taxon>
        <taxon>Actinomadura</taxon>
    </lineage>
</organism>
<dbReference type="NCBIfam" id="NF004531">
    <property type="entry name" value="PRK05878.1"/>
    <property type="match status" value="1"/>
</dbReference>
<evidence type="ECO:0000259" key="2">
    <source>
        <dbReference type="Pfam" id="PF01326"/>
    </source>
</evidence>
<evidence type="ECO:0000313" key="3">
    <source>
        <dbReference type="EMBL" id="MQY03738.1"/>
    </source>
</evidence>
<dbReference type="GO" id="GO:0050242">
    <property type="term" value="F:pyruvate, phosphate dikinase activity"/>
    <property type="evidence" value="ECO:0007669"/>
    <property type="project" value="UniProtKB-EC"/>
</dbReference>
<dbReference type="EC" id="2.7.9.1" evidence="3"/>
<dbReference type="Pfam" id="PF00391">
    <property type="entry name" value="PEP-utilizers"/>
    <property type="match status" value="1"/>
</dbReference>
<dbReference type="InterPro" id="IPR008279">
    <property type="entry name" value="PEP-util_enz_mobile_dom"/>
</dbReference>
<dbReference type="PANTHER" id="PTHR22931">
    <property type="entry name" value="PHOSPHOENOLPYRUVATE DIKINASE-RELATED"/>
    <property type="match status" value="1"/>
</dbReference>
<dbReference type="Gene3D" id="3.50.30.10">
    <property type="entry name" value="Phosphohistidine domain"/>
    <property type="match status" value="1"/>
</dbReference>
<dbReference type="OrthoDB" id="9765468at2"/>
<dbReference type="Gene3D" id="1.20.80.30">
    <property type="match status" value="1"/>
</dbReference>
<dbReference type="Gene3D" id="1.10.189.10">
    <property type="entry name" value="Pyruvate Phosphate Dikinase, domain 2"/>
    <property type="match status" value="1"/>
</dbReference>
<protein>
    <submittedName>
        <fullName evidence="3">Pyruvate, phosphate dikinase</fullName>
        <ecNumber evidence="3">2.7.9.1</ecNumber>
    </submittedName>
</protein>
<dbReference type="PANTHER" id="PTHR22931:SF9">
    <property type="entry name" value="PYRUVATE, PHOSPHATE DIKINASE 1, CHLOROPLASTIC"/>
    <property type="match status" value="1"/>
</dbReference>
<dbReference type="InterPro" id="IPR002192">
    <property type="entry name" value="PPDK_AMP/ATP-bd"/>
</dbReference>
<dbReference type="RefSeq" id="WP_153531625.1">
    <property type="nucleotide sequence ID" value="NZ_WEGH01000001.1"/>
</dbReference>
<keyword evidence="3" id="KW-0670">Pyruvate</keyword>
<evidence type="ECO:0000313" key="4">
    <source>
        <dbReference type="Proteomes" id="UP000487268"/>
    </source>
</evidence>
<dbReference type="SUPFAM" id="SSF56059">
    <property type="entry name" value="Glutathione synthetase ATP-binding domain-like"/>
    <property type="match status" value="1"/>
</dbReference>
<dbReference type="InterPro" id="IPR010121">
    <property type="entry name" value="Pyruvate_phosphate_dikinase"/>
</dbReference>
<feature type="domain" description="PEP-utilising enzyme mobile" evidence="1">
    <location>
        <begin position="383"/>
        <end position="461"/>
    </location>
</feature>